<evidence type="ECO:0000256" key="1">
    <source>
        <dbReference type="ARBA" id="ARBA00004430"/>
    </source>
</evidence>
<dbReference type="OrthoDB" id="366230at2759"/>
<evidence type="ECO:0000256" key="14">
    <source>
        <dbReference type="SAM" id="MobiDB-lite"/>
    </source>
</evidence>
<organism evidence="15 16">
    <name type="scientific">Bodo saltans</name>
    <name type="common">Flagellated protozoan</name>
    <dbReference type="NCBI Taxonomy" id="75058"/>
    <lineage>
        <taxon>Eukaryota</taxon>
        <taxon>Discoba</taxon>
        <taxon>Euglenozoa</taxon>
        <taxon>Kinetoplastea</taxon>
        <taxon>Metakinetoplastina</taxon>
        <taxon>Eubodonida</taxon>
        <taxon>Bodonidae</taxon>
        <taxon>Bodo</taxon>
    </lineage>
</organism>
<evidence type="ECO:0000256" key="9">
    <source>
        <dbReference type="ARBA" id="ARBA00023069"/>
    </source>
</evidence>
<evidence type="ECO:0000313" key="16">
    <source>
        <dbReference type="Proteomes" id="UP000051952"/>
    </source>
</evidence>
<dbReference type="PANTHER" id="PTHR12442:SF7">
    <property type="entry name" value="DYNEIN AXONEMAL INTERMEDIATE CHAIN 2"/>
    <property type="match status" value="1"/>
</dbReference>
<evidence type="ECO:0000256" key="6">
    <source>
        <dbReference type="ARBA" id="ARBA00022737"/>
    </source>
</evidence>
<dbReference type="GO" id="GO:0045503">
    <property type="term" value="F:dynein light chain binding"/>
    <property type="evidence" value="ECO:0007669"/>
    <property type="project" value="TreeGrafter"/>
</dbReference>
<dbReference type="InterPro" id="IPR001680">
    <property type="entry name" value="WD40_rpt"/>
</dbReference>
<feature type="region of interest" description="Disordered" evidence="14">
    <location>
        <begin position="177"/>
        <end position="196"/>
    </location>
</feature>
<sequence>MCLYSTIVFSLVQYFCWMDQIFHYLFHCFQRRSAQPMESIEVIIKKNRRAPHEKPTLYTWTEPTMLSEVAPDPLTRAIEYMLAPHVETEIQNVPQLSNASTNTDVVAQTSRGMKHTDGGWPNNVDVEEREGRSKHCKKVEREEGYLAACSALAATMKPFLRLNCALDIFEVYDKFSKREEPDRDQPPAQAPDSTAQISVPQVALLPSPNSDPLPPPLSVTMKFAAPNSSLRVSQVAFTCGSDSEWMVVGYIEDSAEHEHDVPPGTDEPCLAAAVWSLSSCVAPAFTMLSSVGGCTTIATCPKDPYHVVGGSANGIVQVWELRDKGAHEDAAQAVVPPSHGRHFMPTSRSHRLSSHRDSITDVKYIMSKGVDLMTTSIDGRVLFWDLRNMSEPLYDETLELLIQSKRISGLTSGSTSPATVAFSTDPDDAASDDDPFDSATLTPCCVDYDPMVGGVQQYLVGTAEGFVLSCTRRAQRNSDRILQRHQASLSSVFCAQRCTVLPKIFLTIGDWGWRLFGDELLSPIMSSAPRLRQVTCGRWHTTRPSIIFTGTSSGHLEIWDLLESGVCAPKVDVKVSDAPLRHCVPHASGKCVAVSDAAGHVYLLQLAVEYHAATPKERTAVVAVLEREFTRERMLQAQRNIEPQQSLPAQHDDMFAFGIADSIDSNVDGNLSKLTEAYLSMSSEDPGQIGASLLPSAPVVVFASEDTPDSSSISTTKMSPIAREAARRRSSIDRAPPEAASIFDNVDSQVAAVQPSALLARKPGGAGKQKLGRF</sequence>
<dbReference type="GO" id="GO:0045504">
    <property type="term" value="F:dynein heavy chain binding"/>
    <property type="evidence" value="ECO:0007669"/>
    <property type="project" value="TreeGrafter"/>
</dbReference>
<gene>
    <name evidence="15" type="ORF">BSAL_03635</name>
</gene>
<evidence type="ECO:0000256" key="12">
    <source>
        <dbReference type="ARBA" id="ARBA00023273"/>
    </source>
</evidence>
<name>A0A0S4IN87_BODSA</name>
<evidence type="ECO:0000256" key="3">
    <source>
        <dbReference type="ARBA" id="ARBA00022490"/>
    </source>
</evidence>
<comment type="similarity">
    <text evidence="2">Belongs to the dynein intermediate chain family.</text>
</comment>
<dbReference type="SMART" id="SM00320">
    <property type="entry name" value="WD40"/>
    <property type="match status" value="3"/>
</dbReference>
<dbReference type="Proteomes" id="UP000051952">
    <property type="component" value="Unassembled WGS sequence"/>
</dbReference>
<dbReference type="GO" id="GO:0005874">
    <property type="term" value="C:microtubule"/>
    <property type="evidence" value="ECO:0007669"/>
    <property type="project" value="UniProtKB-KW"/>
</dbReference>
<evidence type="ECO:0000256" key="2">
    <source>
        <dbReference type="ARBA" id="ARBA00011059"/>
    </source>
</evidence>
<keyword evidence="10" id="KW-0505">Motor protein</keyword>
<feature type="region of interest" description="Disordered" evidence="14">
    <location>
        <begin position="111"/>
        <end position="135"/>
    </location>
</feature>
<keyword evidence="3" id="KW-0963">Cytoplasm</keyword>
<dbReference type="AlphaFoldDB" id="A0A0S4IN87"/>
<dbReference type="PROSITE" id="PS00678">
    <property type="entry name" value="WD_REPEATS_1"/>
    <property type="match status" value="1"/>
</dbReference>
<proteinExistence type="inferred from homology"/>
<feature type="repeat" description="WD" evidence="13">
    <location>
        <begin position="352"/>
        <end position="394"/>
    </location>
</feature>
<dbReference type="InterPro" id="IPR036322">
    <property type="entry name" value="WD40_repeat_dom_sf"/>
</dbReference>
<evidence type="ECO:0000256" key="8">
    <source>
        <dbReference type="ARBA" id="ARBA00023017"/>
    </source>
</evidence>
<comment type="subcellular location">
    <subcellularLocation>
        <location evidence="1">Cytoplasm</location>
        <location evidence="1">Cytoskeleton</location>
        <location evidence="1">Cilium axoneme</location>
    </subcellularLocation>
</comment>
<accession>A0A0S4IN87</accession>
<dbReference type="SUPFAM" id="SSF50978">
    <property type="entry name" value="WD40 repeat-like"/>
    <property type="match status" value="1"/>
</dbReference>
<keyword evidence="8" id="KW-0243">Dynein</keyword>
<evidence type="ECO:0000256" key="5">
    <source>
        <dbReference type="ARBA" id="ARBA00022701"/>
    </source>
</evidence>
<evidence type="ECO:0000256" key="11">
    <source>
        <dbReference type="ARBA" id="ARBA00023212"/>
    </source>
</evidence>
<keyword evidence="16" id="KW-1185">Reference proteome</keyword>
<keyword evidence="4 13" id="KW-0853">WD repeat</keyword>
<dbReference type="EMBL" id="CYKH01000193">
    <property type="protein sequence ID" value="CUE78254.1"/>
    <property type="molecule type" value="Genomic_DNA"/>
</dbReference>
<protein>
    <submittedName>
        <fullName evidence="15">Dynein, putative</fullName>
    </submittedName>
</protein>
<keyword evidence="12" id="KW-0966">Cell projection</keyword>
<keyword evidence="9" id="KW-0969">Cilium</keyword>
<keyword evidence="11" id="KW-0206">Cytoskeleton</keyword>
<keyword evidence="7" id="KW-0687">Ribonucleoprotein</keyword>
<evidence type="ECO:0000256" key="7">
    <source>
        <dbReference type="ARBA" id="ARBA00022980"/>
    </source>
</evidence>
<keyword evidence="7" id="KW-0689">Ribosomal protein</keyword>
<keyword evidence="6" id="KW-0677">Repeat</keyword>
<dbReference type="InterPro" id="IPR050687">
    <property type="entry name" value="Dynein_IC"/>
</dbReference>
<dbReference type="GO" id="GO:0005840">
    <property type="term" value="C:ribosome"/>
    <property type="evidence" value="ECO:0007669"/>
    <property type="project" value="UniProtKB-KW"/>
</dbReference>
<dbReference type="PANTHER" id="PTHR12442">
    <property type="entry name" value="DYNEIN INTERMEDIATE CHAIN"/>
    <property type="match status" value="1"/>
</dbReference>
<dbReference type="PROSITE" id="PS50082">
    <property type="entry name" value="WD_REPEATS_2"/>
    <property type="match status" value="1"/>
</dbReference>
<keyword evidence="5" id="KW-0493">Microtubule</keyword>
<evidence type="ECO:0000313" key="15">
    <source>
        <dbReference type="EMBL" id="CUE78254.1"/>
    </source>
</evidence>
<dbReference type="GO" id="GO:0003341">
    <property type="term" value="P:cilium movement"/>
    <property type="evidence" value="ECO:0007669"/>
    <property type="project" value="TreeGrafter"/>
</dbReference>
<evidence type="ECO:0000256" key="4">
    <source>
        <dbReference type="ARBA" id="ARBA00022574"/>
    </source>
</evidence>
<evidence type="ECO:0000256" key="13">
    <source>
        <dbReference type="PROSITE-ProRule" id="PRU00221"/>
    </source>
</evidence>
<dbReference type="Gene3D" id="2.130.10.10">
    <property type="entry name" value="YVTN repeat-like/Quinoprotein amine dehydrogenase"/>
    <property type="match status" value="2"/>
</dbReference>
<evidence type="ECO:0000256" key="10">
    <source>
        <dbReference type="ARBA" id="ARBA00023175"/>
    </source>
</evidence>
<dbReference type="VEuPathDB" id="TriTrypDB:BSAL_03635"/>
<reference evidence="16" key="1">
    <citation type="submission" date="2015-09" db="EMBL/GenBank/DDBJ databases">
        <authorList>
            <consortium name="Pathogen Informatics"/>
        </authorList>
    </citation>
    <scope>NUCLEOTIDE SEQUENCE [LARGE SCALE GENOMIC DNA]</scope>
    <source>
        <strain evidence="16">Lake Konstanz</strain>
    </source>
</reference>
<dbReference type="GO" id="GO:0036157">
    <property type="term" value="C:outer dynein arm"/>
    <property type="evidence" value="ECO:0007669"/>
    <property type="project" value="TreeGrafter"/>
</dbReference>
<dbReference type="InterPro" id="IPR015943">
    <property type="entry name" value="WD40/YVTN_repeat-like_dom_sf"/>
</dbReference>
<dbReference type="InterPro" id="IPR019775">
    <property type="entry name" value="WD40_repeat_CS"/>
</dbReference>
<dbReference type="GO" id="GO:0036158">
    <property type="term" value="P:outer dynein arm assembly"/>
    <property type="evidence" value="ECO:0007669"/>
    <property type="project" value="TreeGrafter"/>
</dbReference>